<protein>
    <submittedName>
        <fullName evidence="4">NADH oxidase</fullName>
    </submittedName>
</protein>
<reference evidence="4 5" key="1">
    <citation type="submission" date="2015-06" db="EMBL/GenBank/DDBJ databases">
        <authorList>
            <person name="Zeng Y."/>
            <person name="Huang Y."/>
        </authorList>
    </citation>
    <scope>NUCLEOTIDE SEQUENCE [LARGE SCALE GENOMIC DNA]</scope>
    <source>
        <strain evidence="4 5">PQ-2</strain>
    </source>
</reference>
<feature type="domain" description="Enoyl reductase (ER)" evidence="3">
    <location>
        <begin position="10"/>
        <end position="360"/>
    </location>
</feature>
<dbReference type="PATRIC" id="fig|1348774.3.peg.726"/>
<dbReference type="SUPFAM" id="SSF50129">
    <property type="entry name" value="GroES-like"/>
    <property type="match status" value="1"/>
</dbReference>
<dbReference type="SUPFAM" id="SSF51735">
    <property type="entry name" value="NAD(P)-binding Rossmann-fold domains"/>
    <property type="match status" value="1"/>
</dbReference>
<dbReference type="InterPro" id="IPR020843">
    <property type="entry name" value="ER"/>
</dbReference>
<sequence length="364" mass="38899">MITSTAHADGRLVVELVKSTMRDPGPNEVVIEIEAAPINPSDLGLLFGAADVANAEYSDRKIVASISQGVVASMGKRLGQAMPVGNEGAGRVVAAGDSEAAQALLGKRVACLAFGTYARYCIAPVGACMPLSDDINAEEGAAAFVNPLTALGFVETMKRDGAKAIIHTAAASNLGQMLLRICQEDGIDIVNIVRSDEQVALLRGLGAKHALNMKDDDYEAQLVAAIAETEAYVAFDPISGGNQLGRILNAMETVASRDEGFTPYGSNTMKRGYIYGLLDTGPVVIDRFFGFSWQVGGWLLFPFLQSAEPGMRERLQARIMAGLKTTFASHYSQRVTLREMLSRDAVMAYNARRTGEKFLVTPQG</sequence>
<dbReference type="Gene3D" id="3.40.50.720">
    <property type="entry name" value="NAD(P)-binding Rossmann-like Domain"/>
    <property type="match status" value="1"/>
</dbReference>
<evidence type="ECO:0000256" key="1">
    <source>
        <dbReference type="ARBA" id="ARBA00022857"/>
    </source>
</evidence>
<evidence type="ECO:0000313" key="5">
    <source>
        <dbReference type="Proteomes" id="UP000035287"/>
    </source>
</evidence>
<dbReference type="CDD" id="cd08291">
    <property type="entry name" value="ETR_like_1"/>
    <property type="match status" value="1"/>
</dbReference>
<dbReference type="AlphaFoldDB" id="A0A0G3XLL3"/>
<gene>
    <name evidence="4" type="ORF">AB433_03480</name>
</gene>
<dbReference type="GO" id="GO:0070402">
    <property type="term" value="F:NADPH binding"/>
    <property type="evidence" value="ECO:0007669"/>
    <property type="project" value="TreeGrafter"/>
</dbReference>
<proteinExistence type="predicted"/>
<evidence type="ECO:0000313" key="4">
    <source>
        <dbReference type="EMBL" id="AKM11509.1"/>
    </source>
</evidence>
<dbReference type="EMBL" id="CP011770">
    <property type="protein sequence ID" value="AKM11509.1"/>
    <property type="molecule type" value="Genomic_DNA"/>
</dbReference>
<accession>A0A0G3XLL3</accession>
<dbReference type="Pfam" id="PF08240">
    <property type="entry name" value="ADH_N"/>
    <property type="match status" value="1"/>
</dbReference>
<dbReference type="InterPro" id="IPR011032">
    <property type="entry name" value="GroES-like_sf"/>
</dbReference>
<dbReference type="OrthoDB" id="8629910at2"/>
<dbReference type="KEGG" id="cna:AB433_03480"/>
<dbReference type="STRING" id="1348774.AB433_03480"/>
<organism evidence="4 5">
    <name type="scientific">Croceicoccus naphthovorans</name>
    <dbReference type="NCBI Taxonomy" id="1348774"/>
    <lineage>
        <taxon>Bacteria</taxon>
        <taxon>Pseudomonadati</taxon>
        <taxon>Pseudomonadota</taxon>
        <taxon>Alphaproteobacteria</taxon>
        <taxon>Sphingomonadales</taxon>
        <taxon>Erythrobacteraceae</taxon>
        <taxon>Croceicoccus</taxon>
    </lineage>
</organism>
<dbReference type="InterPro" id="IPR013154">
    <property type="entry name" value="ADH-like_N"/>
</dbReference>
<evidence type="ECO:0000259" key="3">
    <source>
        <dbReference type="SMART" id="SM00829"/>
    </source>
</evidence>
<dbReference type="Gene3D" id="3.90.180.10">
    <property type="entry name" value="Medium-chain alcohol dehydrogenases, catalytic domain"/>
    <property type="match status" value="1"/>
</dbReference>
<dbReference type="SMART" id="SM00829">
    <property type="entry name" value="PKS_ER"/>
    <property type="match status" value="1"/>
</dbReference>
<evidence type="ECO:0000256" key="2">
    <source>
        <dbReference type="ARBA" id="ARBA00023002"/>
    </source>
</evidence>
<name>A0A0G3XLL3_9SPHN</name>
<dbReference type="PANTHER" id="PTHR48106">
    <property type="entry name" value="QUINONE OXIDOREDUCTASE PIG3-RELATED"/>
    <property type="match status" value="1"/>
</dbReference>
<dbReference type="InterPro" id="IPR036291">
    <property type="entry name" value="NAD(P)-bd_dom_sf"/>
</dbReference>
<keyword evidence="1" id="KW-0521">NADP</keyword>
<dbReference type="GO" id="GO:0016651">
    <property type="term" value="F:oxidoreductase activity, acting on NAD(P)H"/>
    <property type="evidence" value="ECO:0007669"/>
    <property type="project" value="TreeGrafter"/>
</dbReference>
<keyword evidence="5" id="KW-1185">Reference proteome</keyword>
<keyword evidence="2" id="KW-0560">Oxidoreductase</keyword>
<dbReference type="PANTHER" id="PTHR48106:SF18">
    <property type="entry name" value="QUINONE OXIDOREDUCTASE PIG3"/>
    <property type="match status" value="1"/>
</dbReference>
<dbReference type="Proteomes" id="UP000035287">
    <property type="component" value="Chromosome"/>
</dbReference>